<evidence type="ECO:0000259" key="8">
    <source>
        <dbReference type="PROSITE" id="PS50893"/>
    </source>
</evidence>
<reference evidence="10" key="3">
    <citation type="submission" date="2021-08" db="EMBL/GenBank/DDBJ databases">
        <authorList>
            <person name="de Jong S."/>
            <person name="van den Broek M."/>
            <person name="Merkel A."/>
            <person name="de la Torre Cortes P."/>
            <person name="Kalamorz F."/>
            <person name="Cook G."/>
            <person name="van Loosdrecht M."/>
            <person name="McMillan D."/>
        </authorList>
    </citation>
    <scope>NUCLEOTIDE SEQUENCE</scope>
    <source>
        <strain evidence="10">TA2.A1</strain>
    </source>
</reference>
<dbReference type="PANTHER" id="PTHR43166">
    <property type="entry name" value="AMINO ACID IMPORT ATP-BINDING PROTEIN"/>
    <property type="match status" value="1"/>
</dbReference>
<dbReference type="InterPro" id="IPR027417">
    <property type="entry name" value="P-loop_NTPase"/>
</dbReference>
<evidence type="ECO:0000256" key="5">
    <source>
        <dbReference type="ARBA" id="ARBA00022885"/>
    </source>
</evidence>
<keyword evidence="2" id="KW-1003">Cell membrane</keyword>
<proteinExistence type="predicted"/>
<reference evidence="9 11" key="1">
    <citation type="journal article" date="2011" name="J. Bacteriol.">
        <title>Draft genome sequence of the thermoalkaliphilic Caldalkalibacillus thermarum strain TA2.A1.</title>
        <authorList>
            <person name="Kalamorz F."/>
            <person name="Keis S."/>
            <person name="McMillan D.G."/>
            <person name="Olsson K."/>
            <person name="Stanton J.A."/>
            <person name="Stockwell P."/>
            <person name="Black M.A."/>
            <person name="Klingeman D.M."/>
            <person name="Land M.L."/>
            <person name="Han C.S."/>
            <person name="Martin S.L."/>
            <person name="Becher S.A."/>
            <person name="Peddie C.J."/>
            <person name="Morgan H.W."/>
            <person name="Matthies D."/>
            <person name="Preiss L."/>
            <person name="Meier T."/>
            <person name="Brown S.D."/>
            <person name="Cook G.M."/>
        </authorList>
    </citation>
    <scope>NUCLEOTIDE SEQUENCE [LARGE SCALE GENOMIC DNA]</scope>
    <source>
        <strain evidence="9 11">TA2.A1</strain>
    </source>
</reference>
<keyword evidence="7" id="KW-0472">Membrane</keyword>
<dbReference type="KEGG" id="cthu:HUR95_07080"/>
<gene>
    <name evidence="10" type="primary">phnC</name>
    <name evidence="9" type="ORF">CathTA2_2073</name>
    <name evidence="10" type="ORF">HUR95_07080</name>
</gene>
<dbReference type="PROSITE" id="PS50893">
    <property type="entry name" value="ABC_TRANSPORTER_2"/>
    <property type="match status" value="1"/>
</dbReference>
<dbReference type="GO" id="GO:0005524">
    <property type="term" value="F:ATP binding"/>
    <property type="evidence" value="ECO:0007669"/>
    <property type="project" value="UniProtKB-KW"/>
</dbReference>
<evidence type="ECO:0000256" key="3">
    <source>
        <dbReference type="ARBA" id="ARBA00022741"/>
    </source>
</evidence>
<evidence type="ECO:0000313" key="11">
    <source>
        <dbReference type="Proteomes" id="UP000010716"/>
    </source>
</evidence>
<keyword evidence="1" id="KW-0813">Transport</keyword>
<dbReference type="InterPro" id="IPR050086">
    <property type="entry name" value="MetN_ABC_transporter-like"/>
</dbReference>
<evidence type="ECO:0000256" key="7">
    <source>
        <dbReference type="ARBA" id="ARBA00023136"/>
    </source>
</evidence>
<dbReference type="PROSITE" id="PS00211">
    <property type="entry name" value="ABC_TRANSPORTER_1"/>
    <property type="match status" value="1"/>
</dbReference>
<evidence type="ECO:0000256" key="4">
    <source>
        <dbReference type="ARBA" id="ARBA00022840"/>
    </source>
</evidence>
<dbReference type="EMBL" id="CP082237">
    <property type="protein sequence ID" value="QZT34990.1"/>
    <property type="molecule type" value="Genomic_DNA"/>
</dbReference>
<keyword evidence="5" id="KW-0918">Phosphonate transport</keyword>
<accession>F5L8C1</accession>
<dbReference type="EMBL" id="AFCE01000149">
    <property type="protein sequence ID" value="EGL82441.1"/>
    <property type="molecule type" value="Genomic_DNA"/>
</dbReference>
<dbReference type="GO" id="GO:0016887">
    <property type="term" value="F:ATP hydrolysis activity"/>
    <property type="evidence" value="ECO:0007669"/>
    <property type="project" value="InterPro"/>
</dbReference>
<dbReference type="Proteomes" id="UP000825179">
    <property type="component" value="Chromosome"/>
</dbReference>
<dbReference type="GO" id="GO:0015416">
    <property type="term" value="F:ABC-type phosphonate transporter activity"/>
    <property type="evidence" value="ECO:0007669"/>
    <property type="project" value="InterPro"/>
</dbReference>
<dbReference type="eggNOG" id="COG3638">
    <property type="taxonomic scope" value="Bacteria"/>
</dbReference>
<dbReference type="GO" id="GO:0016020">
    <property type="term" value="C:membrane"/>
    <property type="evidence" value="ECO:0007669"/>
    <property type="project" value="InterPro"/>
</dbReference>
<keyword evidence="12" id="KW-1185">Reference proteome</keyword>
<dbReference type="InterPro" id="IPR017871">
    <property type="entry name" value="ABC_transporter-like_CS"/>
</dbReference>
<reference evidence="10 12" key="2">
    <citation type="journal article" date="2020" name="Extremophiles">
        <title>Genomic analysis of Caldalkalibacillus thermarum TA2.A1 reveals aerobic alkaliphilic metabolism and evolutionary hallmarks linking alkaliphilic bacteria and plant life.</title>
        <authorList>
            <person name="de Jong S.I."/>
            <person name="van den Broek M.A."/>
            <person name="Merkel A.Y."/>
            <person name="de la Torre Cortes P."/>
            <person name="Kalamorz F."/>
            <person name="Cook G.M."/>
            <person name="van Loosdrecht M.C.M."/>
            <person name="McMillan D.G.G."/>
        </authorList>
    </citation>
    <scope>NUCLEOTIDE SEQUENCE [LARGE SCALE GENOMIC DNA]</scope>
    <source>
        <strain evidence="10 12">TA2.A1</strain>
    </source>
</reference>
<evidence type="ECO:0000256" key="6">
    <source>
        <dbReference type="ARBA" id="ARBA00022967"/>
    </source>
</evidence>
<keyword evidence="3" id="KW-0547">Nucleotide-binding</keyword>
<dbReference type="CDD" id="cd03256">
    <property type="entry name" value="ABC_PhnC_transporter"/>
    <property type="match status" value="1"/>
</dbReference>
<dbReference type="InterPro" id="IPR012693">
    <property type="entry name" value="ABC_transpr_PhnC"/>
</dbReference>
<evidence type="ECO:0000313" key="10">
    <source>
        <dbReference type="EMBL" id="QZT34990.1"/>
    </source>
</evidence>
<dbReference type="InterPro" id="IPR003593">
    <property type="entry name" value="AAA+_ATPase"/>
</dbReference>
<dbReference type="AlphaFoldDB" id="F5L8C1"/>
<evidence type="ECO:0000313" key="9">
    <source>
        <dbReference type="EMBL" id="EGL82441.1"/>
    </source>
</evidence>
<feature type="domain" description="ABC transporter" evidence="8">
    <location>
        <begin position="5"/>
        <end position="245"/>
    </location>
</feature>
<organism evidence="9 11">
    <name type="scientific">Caldalkalibacillus thermarum (strain TA2.A1)</name>
    <dbReference type="NCBI Taxonomy" id="986075"/>
    <lineage>
        <taxon>Bacteria</taxon>
        <taxon>Bacillati</taxon>
        <taxon>Bacillota</taxon>
        <taxon>Bacilli</taxon>
        <taxon>Bacillales</taxon>
        <taxon>Bacillaceae</taxon>
        <taxon>Caldalkalibacillus</taxon>
    </lineage>
</organism>
<dbReference type="SUPFAM" id="SSF52540">
    <property type="entry name" value="P-loop containing nucleoside triphosphate hydrolases"/>
    <property type="match status" value="1"/>
</dbReference>
<sequence length="248" mass="27683">MALVIEGLTVIYNTKGKQEPALQDIDLTIQTGEFVGILGRSGAGKSTLIRSINQLVKPVAGHVNWNGTDMTKLSGQALRQARREMGMIFQHFYLIPRLTALQNCVLGRFGYRPWWKNLLGIVTAREKEEALAALDRVGIGHLAHKRVDQLSGGQQQRVAIARVIMQKPKLLLGDEPVASLDPVTSNQVLDLIKEIHHSEKMTTILNLHDVELALKYCDRIIGLAHGRKVFDGSPRQVNDKVLEQIYQK</sequence>
<keyword evidence="4 10" id="KW-0067">ATP-binding</keyword>
<dbReference type="Gene3D" id="3.40.50.300">
    <property type="entry name" value="P-loop containing nucleotide triphosphate hydrolases"/>
    <property type="match status" value="1"/>
</dbReference>
<dbReference type="InterPro" id="IPR003439">
    <property type="entry name" value="ABC_transporter-like_ATP-bd"/>
</dbReference>
<dbReference type="NCBIfam" id="TIGR02315">
    <property type="entry name" value="ABC_phnC"/>
    <property type="match status" value="1"/>
</dbReference>
<evidence type="ECO:0000313" key="12">
    <source>
        <dbReference type="Proteomes" id="UP000825179"/>
    </source>
</evidence>
<dbReference type="SMART" id="SM00382">
    <property type="entry name" value="AAA"/>
    <property type="match status" value="1"/>
</dbReference>
<dbReference type="RefSeq" id="WP_007505317.1">
    <property type="nucleotide sequence ID" value="NZ_AFCE01000149.1"/>
</dbReference>
<dbReference type="PANTHER" id="PTHR43166:SF6">
    <property type="entry name" value="PHOSPHONATES IMPORT ATP-BINDING PROTEIN PHNC"/>
    <property type="match status" value="1"/>
</dbReference>
<evidence type="ECO:0000256" key="2">
    <source>
        <dbReference type="ARBA" id="ARBA00022475"/>
    </source>
</evidence>
<dbReference type="Proteomes" id="UP000010716">
    <property type="component" value="Unassembled WGS sequence"/>
</dbReference>
<dbReference type="Pfam" id="PF00005">
    <property type="entry name" value="ABC_tran"/>
    <property type="match status" value="1"/>
</dbReference>
<keyword evidence="6" id="KW-1278">Translocase</keyword>
<evidence type="ECO:0000256" key="1">
    <source>
        <dbReference type="ARBA" id="ARBA00022448"/>
    </source>
</evidence>
<name>F5L8C1_CALTT</name>
<dbReference type="OrthoDB" id="9802264at2"/>
<protein>
    <submittedName>
        <fullName evidence="10">Phosphonate ABC transporter ATP-binding protein</fullName>
    </submittedName>
    <submittedName>
        <fullName evidence="9">Phosphonate ABC transporter, ATPase subunit</fullName>
    </submittedName>
</protein>